<feature type="chain" id="PRO_5020040370" evidence="2">
    <location>
        <begin position="26"/>
        <end position="76"/>
    </location>
</feature>
<feature type="region of interest" description="Disordered" evidence="1">
    <location>
        <begin position="31"/>
        <end position="52"/>
    </location>
</feature>
<evidence type="ECO:0000313" key="3">
    <source>
        <dbReference type="EMBL" id="QCD92412.1"/>
    </source>
</evidence>
<gene>
    <name evidence="3" type="ORF">DEO72_LG5g474</name>
</gene>
<evidence type="ECO:0000256" key="1">
    <source>
        <dbReference type="SAM" id="MobiDB-lite"/>
    </source>
</evidence>
<proteinExistence type="predicted"/>
<keyword evidence="4" id="KW-1185">Reference proteome</keyword>
<reference evidence="3 4" key="1">
    <citation type="submission" date="2019-04" db="EMBL/GenBank/DDBJ databases">
        <title>An improved genome assembly and genetic linkage map for asparagus bean, Vigna unguiculata ssp. sesquipedialis.</title>
        <authorList>
            <person name="Xia Q."/>
            <person name="Zhang R."/>
            <person name="Dong Y."/>
        </authorList>
    </citation>
    <scope>NUCLEOTIDE SEQUENCE [LARGE SCALE GENOMIC DNA]</scope>
    <source>
        <tissue evidence="3">Leaf</tissue>
    </source>
</reference>
<feature type="signal peptide" evidence="2">
    <location>
        <begin position="1"/>
        <end position="25"/>
    </location>
</feature>
<protein>
    <submittedName>
        <fullName evidence="3">Uncharacterized protein</fullName>
    </submittedName>
</protein>
<dbReference type="EMBL" id="CP039349">
    <property type="protein sequence ID" value="QCD92412.1"/>
    <property type="molecule type" value="Genomic_DNA"/>
</dbReference>
<feature type="compositionally biased region" description="Polar residues" evidence="1">
    <location>
        <begin position="31"/>
        <end position="46"/>
    </location>
</feature>
<dbReference type="AlphaFoldDB" id="A0A4D6LTZ7"/>
<keyword evidence="2" id="KW-0732">Signal</keyword>
<accession>A0A4D6LTZ7</accession>
<sequence length="76" mass="8289">MILISAKDTLLILTLDGSLICGISTDDVSKSVNENSDSMDENTMSQGIHEVSPDKGHTLPILKNLISTLKFRFLVL</sequence>
<evidence type="ECO:0000313" key="4">
    <source>
        <dbReference type="Proteomes" id="UP000501690"/>
    </source>
</evidence>
<name>A0A4D6LTZ7_VIGUN</name>
<organism evidence="3 4">
    <name type="scientific">Vigna unguiculata</name>
    <name type="common">Cowpea</name>
    <dbReference type="NCBI Taxonomy" id="3917"/>
    <lineage>
        <taxon>Eukaryota</taxon>
        <taxon>Viridiplantae</taxon>
        <taxon>Streptophyta</taxon>
        <taxon>Embryophyta</taxon>
        <taxon>Tracheophyta</taxon>
        <taxon>Spermatophyta</taxon>
        <taxon>Magnoliopsida</taxon>
        <taxon>eudicotyledons</taxon>
        <taxon>Gunneridae</taxon>
        <taxon>Pentapetalae</taxon>
        <taxon>rosids</taxon>
        <taxon>fabids</taxon>
        <taxon>Fabales</taxon>
        <taxon>Fabaceae</taxon>
        <taxon>Papilionoideae</taxon>
        <taxon>50 kb inversion clade</taxon>
        <taxon>NPAAA clade</taxon>
        <taxon>indigoferoid/millettioid clade</taxon>
        <taxon>Phaseoleae</taxon>
        <taxon>Vigna</taxon>
    </lineage>
</organism>
<dbReference type="Proteomes" id="UP000501690">
    <property type="component" value="Linkage Group LG5"/>
</dbReference>
<evidence type="ECO:0000256" key="2">
    <source>
        <dbReference type="SAM" id="SignalP"/>
    </source>
</evidence>